<evidence type="ECO:0000256" key="4">
    <source>
        <dbReference type="ARBA" id="ARBA00023136"/>
    </source>
</evidence>
<accession>A0A814D9C6</accession>
<evidence type="ECO:0000313" key="10">
    <source>
        <dbReference type="Proteomes" id="UP000663832"/>
    </source>
</evidence>
<dbReference type="Pfam" id="PF00001">
    <property type="entry name" value="7tm_1"/>
    <property type="match status" value="1"/>
</dbReference>
<feature type="transmembrane region" description="Helical" evidence="5">
    <location>
        <begin position="84"/>
        <end position="108"/>
    </location>
</feature>
<evidence type="ECO:0000256" key="1">
    <source>
        <dbReference type="ARBA" id="ARBA00004370"/>
    </source>
</evidence>
<dbReference type="GO" id="GO:0016020">
    <property type="term" value="C:membrane"/>
    <property type="evidence" value="ECO:0007669"/>
    <property type="project" value="UniProtKB-SubCell"/>
</dbReference>
<dbReference type="InterPro" id="IPR000276">
    <property type="entry name" value="GPCR_Rhodpsn"/>
</dbReference>
<feature type="transmembrane region" description="Helical" evidence="5">
    <location>
        <begin position="31"/>
        <end position="56"/>
    </location>
</feature>
<keyword evidence="10" id="KW-1185">Reference proteome</keyword>
<dbReference type="InterPro" id="IPR017452">
    <property type="entry name" value="GPCR_Rhodpsn_7TM"/>
</dbReference>
<comment type="subcellular location">
    <subcellularLocation>
        <location evidence="1">Membrane</location>
    </subcellularLocation>
</comment>
<evidence type="ECO:0000313" key="8">
    <source>
        <dbReference type="EMBL" id="CAF0956890.1"/>
    </source>
</evidence>
<name>A0A814D9C6_9BILA</name>
<dbReference type="PANTHER" id="PTHR46641">
    <property type="entry name" value="FMRFAMIDE RECEPTOR-RELATED"/>
    <property type="match status" value="1"/>
</dbReference>
<protein>
    <recommendedName>
        <fullName evidence="6">G-protein coupled receptors family 1 profile domain-containing protein</fullName>
    </recommendedName>
</protein>
<keyword evidence="2 5" id="KW-0812">Transmembrane</keyword>
<reference evidence="7" key="1">
    <citation type="submission" date="2021-02" db="EMBL/GenBank/DDBJ databases">
        <authorList>
            <person name="Nowell W R."/>
        </authorList>
    </citation>
    <scope>NUCLEOTIDE SEQUENCE</scope>
</reference>
<evidence type="ECO:0000256" key="2">
    <source>
        <dbReference type="ARBA" id="ARBA00022692"/>
    </source>
</evidence>
<dbReference type="EMBL" id="CAJNOI010000056">
    <property type="protein sequence ID" value="CAF0961937.1"/>
    <property type="molecule type" value="Genomic_DNA"/>
</dbReference>
<evidence type="ECO:0000313" key="7">
    <source>
        <dbReference type="EMBL" id="CAF0951306.1"/>
    </source>
</evidence>
<dbReference type="PROSITE" id="PS50262">
    <property type="entry name" value="G_PROTEIN_RECEP_F1_2"/>
    <property type="match status" value="1"/>
</dbReference>
<proteinExistence type="predicted"/>
<keyword evidence="3 5" id="KW-1133">Transmembrane helix</keyword>
<dbReference type="AlphaFoldDB" id="A0A814D9C6"/>
<dbReference type="EMBL" id="CAJNOM010000062">
    <property type="protein sequence ID" value="CAF0956890.1"/>
    <property type="molecule type" value="Genomic_DNA"/>
</dbReference>
<keyword evidence="4 5" id="KW-0472">Membrane</keyword>
<dbReference type="Gene3D" id="1.20.1070.10">
    <property type="entry name" value="Rhodopsin 7-helix transmembrane proteins"/>
    <property type="match status" value="1"/>
</dbReference>
<evidence type="ECO:0000256" key="3">
    <source>
        <dbReference type="ARBA" id="ARBA00022989"/>
    </source>
</evidence>
<dbReference type="SUPFAM" id="SSF81321">
    <property type="entry name" value="Family A G protein-coupled receptor-like"/>
    <property type="match status" value="1"/>
</dbReference>
<feature type="transmembrane region" description="Helical" evidence="5">
    <location>
        <begin position="137"/>
        <end position="160"/>
    </location>
</feature>
<organism evidence="7 10">
    <name type="scientific">Adineta steineri</name>
    <dbReference type="NCBI Taxonomy" id="433720"/>
    <lineage>
        <taxon>Eukaryota</taxon>
        <taxon>Metazoa</taxon>
        <taxon>Spiralia</taxon>
        <taxon>Gnathifera</taxon>
        <taxon>Rotifera</taxon>
        <taxon>Eurotatoria</taxon>
        <taxon>Bdelloidea</taxon>
        <taxon>Adinetida</taxon>
        <taxon>Adinetidae</taxon>
        <taxon>Adineta</taxon>
    </lineage>
</organism>
<dbReference type="InterPro" id="IPR052954">
    <property type="entry name" value="GPCR-Ligand_Int"/>
</dbReference>
<comment type="caution">
    <text evidence="7">The sequence shown here is derived from an EMBL/GenBank/DDBJ whole genome shotgun (WGS) entry which is preliminary data.</text>
</comment>
<evidence type="ECO:0000313" key="9">
    <source>
        <dbReference type="EMBL" id="CAF0961937.1"/>
    </source>
</evidence>
<sequence>MASWFLGLACMDRYFCSSSNARMRRYSSVRIARIIIIVFTLTMFLIHIHVAVYNIIGIGRTPIPFNQVQSVCYTVSGFYTIFGIYWFFIVYAICPPVLMLVFGSLTLFNIHQRRKQILPNTSEVSNRNREKTSRQMLIMLIVQCVFMTVCTTPLAIQRIYLNITSTQQKSLTQKTLDQLYSTIVIFLGFVGHSLTFYIFTLSGSVFRDEVKKLITKVPGCKRIFATMRIQATTNGIPLASLEQRNMTILRKHQTTRVAVVSINE</sequence>
<feature type="transmembrane region" description="Helical" evidence="5">
    <location>
        <begin position="180"/>
        <end position="206"/>
    </location>
</feature>
<evidence type="ECO:0000256" key="5">
    <source>
        <dbReference type="SAM" id="Phobius"/>
    </source>
</evidence>
<dbReference type="EMBL" id="CAJNOM010000060">
    <property type="protein sequence ID" value="CAF0951306.1"/>
    <property type="molecule type" value="Genomic_DNA"/>
</dbReference>
<feature type="domain" description="G-protein coupled receptors family 1 profile" evidence="6">
    <location>
        <begin position="1"/>
        <end position="199"/>
    </location>
</feature>
<dbReference type="OrthoDB" id="10069058at2759"/>
<dbReference type="Proteomes" id="UP000663877">
    <property type="component" value="Unassembled WGS sequence"/>
</dbReference>
<dbReference type="GO" id="GO:0004930">
    <property type="term" value="F:G protein-coupled receptor activity"/>
    <property type="evidence" value="ECO:0007669"/>
    <property type="project" value="InterPro"/>
</dbReference>
<gene>
    <name evidence="9" type="ORF">BJG266_LOCUS13799</name>
    <name evidence="7" type="ORF">QVE165_LOCUS12232</name>
    <name evidence="8" type="ORF">QVE165_LOCUS12536</name>
</gene>
<evidence type="ECO:0000259" key="6">
    <source>
        <dbReference type="PROSITE" id="PS50262"/>
    </source>
</evidence>
<dbReference type="PANTHER" id="PTHR46641:SF18">
    <property type="entry name" value="G-PROTEIN COUPLED RECEPTORS FAMILY 1 PROFILE DOMAIN-CONTAINING PROTEIN"/>
    <property type="match status" value="1"/>
</dbReference>
<dbReference type="Proteomes" id="UP000663832">
    <property type="component" value="Unassembled WGS sequence"/>
</dbReference>